<dbReference type="InterPro" id="IPR050765">
    <property type="entry name" value="Riboflavin_Biosynth_HTPR"/>
</dbReference>
<organism evidence="2 3">
    <name type="scientific">Undibacterium terreum</name>
    <dbReference type="NCBI Taxonomy" id="1224302"/>
    <lineage>
        <taxon>Bacteria</taxon>
        <taxon>Pseudomonadati</taxon>
        <taxon>Pseudomonadota</taxon>
        <taxon>Betaproteobacteria</taxon>
        <taxon>Burkholderiales</taxon>
        <taxon>Oxalobacteraceae</taxon>
        <taxon>Undibacterium</taxon>
    </lineage>
</organism>
<reference evidence="2" key="2">
    <citation type="submission" date="2020-09" db="EMBL/GenBank/DDBJ databases">
        <authorList>
            <person name="Sun Q."/>
            <person name="Zhou Y."/>
        </authorList>
    </citation>
    <scope>NUCLEOTIDE SEQUENCE</scope>
    <source>
        <strain evidence="2">CGMCC 1.10998</strain>
    </source>
</reference>
<keyword evidence="3" id="KW-1185">Reference proteome</keyword>
<dbReference type="EMBL" id="BMED01000004">
    <property type="protein sequence ID" value="GGC88872.1"/>
    <property type="molecule type" value="Genomic_DNA"/>
</dbReference>
<accession>A0A916UUR9</accession>
<dbReference type="SUPFAM" id="SSF53597">
    <property type="entry name" value="Dihydrofolate reductase-like"/>
    <property type="match status" value="1"/>
</dbReference>
<proteinExistence type="predicted"/>
<dbReference type="Proteomes" id="UP000637423">
    <property type="component" value="Unassembled WGS sequence"/>
</dbReference>
<dbReference type="AlphaFoldDB" id="A0A916UUR9"/>
<dbReference type="GO" id="GO:0009231">
    <property type="term" value="P:riboflavin biosynthetic process"/>
    <property type="evidence" value="ECO:0007669"/>
    <property type="project" value="InterPro"/>
</dbReference>
<name>A0A916UUR9_9BURK</name>
<evidence type="ECO:0000313" key="2">
    <source>
        <dbReference type="EMBL" id="GGC88872.1"/>
    </source>
</evidence>
<reference evidence="2" key="1">
    <citation type="journal article" date="2014" name="Int. J. Syst. Evol. Microbiol.">
        <title>Complete genome sequence of Corynebacterium casei LMG S-19264T (=DSM 44701T), isolated from a smear-ripened cheese.</title>
        <authorList>
            <consortium name="US DOE Joint Genome Institute (JGI-PGF)"/>
            <person name="Walter F."/>
            <person name="Albersmeier A."/>
            <person name="Kalinowski J."/>
            <person name="Ruckert C."/>
        </authorList>
    </citation>
    <scope>NUCLEOTIDE SEQUENCE</scope>
    <source>
        <strain evidence="2">CGMCC 1.10998</strain>
    </source>
</reference>
<feature type="domain" description="Bacterial bifunctional deaminase-reductase C-terminal" evidence="1">
    <location>
        <begin position="8"/>
        <end position="208"/>
    </location>
</feature>
<dbReference type="InterPro" id="IPR002734">
    <property type="entry name" value="RibDG_C"/>
</dbReference>
<dbReference type="GO" id="GO:0008703">
    <property type="term" value="F:5-amino-6-(5-phosphoribosylamino)uracil reductase activity"/>
    <property type="evidence" value="ECO:0007669"/>
    <property type="project" value="InterPro"/>
</dbReference>
<dbReference type="RefSeq" id="WP_188567886.1">
    <property type="nucleotide sequence ID" value="NZ_BMED01000004.1"/>
</dbReference>
<sequence length="217" mass="23678">MQKLVVRCFALSLDGFSSAPGQSLENPFGKGGLVIMDWARQTRSFHKMIGQEGGSTGIDDDFMAKAMDNIGANILGRNMFGPVRGPWADDDWKGWWGPNPPYHTQVFVVTHHARSALAMEGGTTFHFVNDGIESALQQAFVAAQGKDVRLGGGATLVRQYLQAGLIDELHIVITDKLLGSGERLFEGTDNLARDYECVETVASGTVTHVRLAKKKRD</sequence>
<dbReference type="Pfam" id="PF01872">
    <property type="entry name" value="RibD_C"/>
    <property type="match status" value="1"/>
</dbReference>
<dbReference type="PANTHER" id="PTHR38011">
    <property type="entry name" value="DIHYDROFOLATE REDUCTASE FAMILY PROTEIN (AFU_ORTHOLOGUE AFUA_8G06820)"/>
    <property type="match status" value="1"/>
</dbReference>
<gene>
    <name evidence="2" type="ORF">GCM10011396_40110</name>
</gene>
<evidence type="ECO:0000313" key="3">
    <source>
        <dbReference type="Proteomes" id="UP000637423"/>
    </source>
</evidence>
<dbReference type="PANTHER" id="PTHR38011:SF12">
    <property type="entry name" value="BIFUNCTIONAL DEAMINASE-REDUCTASE DOMAIN PROTEIN"/>
    <property type="match status" value="1"/>
</dbReference>
<comment type="caution">
    <text evidence="2">The sequence shown here is derived from an EMBL/GenBank/DDBJ whole genome shotgun (WGS) entry which is preliminary data.</text>
</comment>
<dbReference type="InterPro" id="IPR024072">
    <property type="entry name" value="DHFR-like_dom_sf"/>
</dbReference>
<dbReference type="Gene3D" id="3.40.430.10">
    <property type="entry name" value="Dihydrofolate Reductase, subunit A"/>
    <property type="match status" value="1"/>
</dbReference>
<evidence type="ECO:0000259" key="1">
    <source>
        <dbReference type="Pfam" id="PF01872"/>
    </source>
</evidence>
<keyword evidence="2" id="KW-0238">DNA-binding</keyword>
<protein>
    <submittedName>
        <fullName evidence="2">DNA-binding protein</fullName>
    </submittedName>
</protein>
<dbReference type="GO" id="GO:0003677">
    <property type="term" value="F:DNA binding"/>
    <property type="evidence" value="ECO:0007669"/>
    <property type="project" value="UniProtKB-KW"/>
</dbReference>